<evidence type="ECO:0000256" key="2">
    <source>
        <dbReference type="ARBA" id="ARBA00022475"/>
    </source>
</evidence>
<accession>A0A1H8HND5</accession>
<keyword evidence="4 6" id="KW-1133">Transmembrane helix</keyword>
<proteinExistence type="predicted"/>
<protein>
    <submittedName>
        <fullName evidence="8">Permease of the drug/metabolite transporter (DMT) superfamily</fullName>
    </submittedName>
</protein>
<dbReference type="InterPro" id="IPR037185">
    <property type="entry name" value="EmrE-like"/>
</dbReference>
<evidence type="ECO:0000313" key="8">
    <source>
        <dbReference type="EMBL" id="SEN57593.1"/>
    </source>
</evidence>
<organism evidence="8 9">
    <name type="scientific">Flavobacterium sinopsychrotolerans</name>
    <dbReference type="NCBI Taxonomy" id="604089"/>
    <lineage>
        <taxon>Bacteria</taxon>
        <taxon>Pseudomonadati</taxon>
        <taxon>Bacteroidota</taxon>
        <taxon>Flavobacteriia</taxon>
        <taxon>Flavobacteriales</taxon>
        <taxon>Flavobacteriaceae</taxon>
        <taxon>Flavobacterium</taxon>
    </lineage>
</organism>
<comment type="subcellular location">
    <subcellularLocation>
        <location evidence="1">Cell membrane</location>
        <topology evidence="1">Multi-pass membrane protein</topology>
    </subcellularLocation>
</comment>
<name>A0A1H8HND5_9FLAO</name>
<dbReference type="Proteomes" id="UP000198657">
    <property type="component" value="Unassembled WGS sequence"/>
</dbReference>
<dbReference type="STRING" id="604089.SAMN04487942_0261"/>
<feature type="transmembrane region" description="Helical" evidence="6">
    <location>
        <begin position="124"/>
        <end position="141"/>
    </location>
</feature>
<evidence type="ECO:0000313" key="9">
    <source>
        <dbReference type="Proteomes" id="UP000198657"/>
    </source>
</evidence>
<gene>
    <name evidence="8" type="ORF">SAMN04487942_0261</name>
</gene>
<dbReference type="PANTHER" id="PTHR32322">
    <property type="entry name" value="INNER MEMBRANE TRANSPORTER"/>
    <property type="match status" value="1"/>
</dbReference>
<keyword evidence="5 6" id="KW-0472">Membrane</keyword>
<dbReference type="OrthoDB" id="9805239at2"/>
<keyword evidence="3 6" id="KW-0812">Transmembrane</keyword>
<evidence type="ECO:0000256" key="3">
    <source>
        <dbReference type="ARBA" id="ARBA00022692"/>
    </source>
</evidence>
<feature type="transmembrane region" description="Helical" evidence="6">
    <location>
        <begin position="185"/>
        <end position="204"/>
    </location>
</feature>
<keyword evidence="9" id="KW-1185">Reference proteome</keyword>
<evidence type="ECO:0000256" key="4">
    <source>
        <dbReference type="ARBA" id="ARBA00022989"/>
    </source>
</evidence>
<keyword evidence="2" id="KW-1003">Cell membrane</keyword>
<feature type="transmembrane region" description="Helical" evidence="6">
    <location>
        <begin position="35"/>
        <end position="58"/>
    </location>
</feature>
<dbReference type="RefSeq" id="WP_091164518.1">
    <property type="nucleotide sequence ID" value="NZ_CBCSFM010000001.1"/>
</dbReference>
<feature type="transmembrane region" description="Helical" evidence="6">
    <location>
        <begin position="147"/>
        <end position="173"/>
    </location>
</feature>
<feature type="domain" description="EamA" evidence="7">
    <location>
        <begin position="6"/>
        <end position="140"/>
    </location>
</feature>
<dbReference type="InterPro" id="IPR050638">
    <property type="entry name" value="AA-Vitamin_Transporters"/>
</dbReference>
<evidence type="ECO:0000256" key="1">
    <source>
        <dbReference type="ARBA" id="ARBA00004651"/>
    </source>
</evidence>
<feature type="transmembrane region" description="Helical" evidence="6">
    <location>
        <begin position="273"/>
        <end position="290"/>
    </location>
</feature>
<evidence type="ECO:0000256" key="6">
    <source>
        <dbReference type="SAM" id="Phobius"/>
    </source>
</evidence>
<evidence type="ECO:0000256" key="5">
    <source>
        <dbReference type="ARBA" id="ARBA00023136"/>
    </source>
</evidence>
<evidence type="ECO:0000259" key="7">
    <source>
        <dbReference type="Pfam" id="PF00892"/>
    </source>
</evidence>
<dbReference type="PANTHER" id="PTHR32322:SF18">
    <property type="entry name" value="S-ADENOSYLMETHIONINE_S-ADENOSYLHOMOCYSTEINE TRANSPORTER"/>
    <property type="match status" value="1"/>
</dbReference>
<feature type="transmembrane region" description="Helical" evidence="6">
    <location>
        <begin position="95"/>
        <end position="117"/>
    </location>
</feature>
<dbReference type="AlphaFoldDB" id="A0A1H8HND5"/>
<feature type="transmembrane region" description="Helical" evidence="6">
    <location>
        <begin position="250"/>
        <end position="267"/>
    </location>
</feature>
<sequence length="293" mass="32729">MSNTTKGVLFALFATLMWSVNMVIASGIKGHIPPVGLAFWRWTVACIVLAPFAIKSTYENFKIVKKHIRYLTLTAVLGITIFNTLIYFAGKTTSAVNLSLIAISIPLFIVVLSRIIFKEKVSNIKIVGIVTIITGVLVLISKGSIQALLHINFTIGDLLMLVACFFFACYTILVRKKPDELSPKVFLFSVFVIGTILLFPFYMYEHVYYKKVIFDTKTVLITTYVGVCASLISFYLWNEAIRLIGTSKTALIYYLIPVFSGILAYFFLNQAILLTQIISMGIIISGLLITNKK</sequence>
<feature type="transmembrane region" description="Helical" evidence="6">
    <location>
        <begin position="70"/>
        <end position="89"/>
    </location>
</feature>
<reference evidence="9" key="1">
    <citation type="submission" date="2016-10" db="EMBL/GenBank/DDBJ databases">
        <authorList>
            <person name="Varghese N."/>
            <person name="Submissions S."/>
        </authorList>
    </citation>
    <scope>NUCLEOTIDE SEQUENCE [LARGE SCALE GENOMIC DNA]</scope>
    <source>
        <strain evidence="9">CGMCC 1.8704</strain>
    </source>
</reference>
<dbReference type="Pfam" id="PF00892">
    <property type="entry name" value="EamA"/>
    <property type="match status" value="2"/>
</dbReference>
<dbReference type="InterPro" id="IPR000620">
    <property type="entry name" value="EamA_dom"/>
</dbReference>
<feature type="transmembrane region" description="Helical" evidence="6">
    <location>
        <begin position="219"/>
        <end position="238"/>
    </location>
</feature>
<dbReference type="SUPFAM" id="SSF103481">
    <property type="entry name" value="Multidrug resistance efflux transporter EmrE"/>
    <property type="match status" value="2"/>
</dbReference>
<feature type="domain" description="EamA" evidence="7">
    <location>
        <begin position="155"/>
        <end position="291"/>
    </location>
</feature>
<dbReference type="EMBL" id="FODN01000001">
    <property type="protein sequence ID" value="SEN57593.1"/>
    <property type="molecule type" value="Genomic_DNA"/>
</dbReference>
<dbReference type="GO" id="GO:0005886">
    <property type="term" value="C:plasma membrane"/>
    <property type="evidence" value="ECO:0007669"/>
    <property type="project" value="UniProtKB-SubCell"/>
</dbReference>